<accession>A0AAD9MVE6</accession>
<keyword evidence="3" id="KW-1185">Reference proteome</keyword>
<organism evidence="1 3">
    <name type="scientific">Ridgeia piscesae</name>
    <name type="common">Tubeworm</name>
    <dbReference type="NCBI Taxonomy" id="27915"/>
    <lineage>
        <taxon>Eukaryota</taxon>
        <taxon>Metazoa</taxon>
        <taxon>Spiralia</taxon>
        <taxon>Lophotrochozoa</taxon>
        <taxon>Annelida</taxon>
        <taxon>Polychaeta</taxon>
        <taxon>Sedentaria</taxon>
        <taxon>Canalipalpata</taxon>
        <taxon>Sabellida</taxon>
        <taxon>Siboglinidae</taxon>
        <taxon>Ridgeia</taxon>
    </lineage>
</organism>
<gene>
    <name evidence="2" type="ORF">NP493_2527g00000</name>
    <name evidence="1" type="ORF">NP493_3970g00000</name>
</gene>
<dbReference type="EMBL" id="JAODUO010003969">
    <property type="protein sequence ID" value="KAK2145271.1"/>
    <property type="molecule type" value="Genomic_DNA"/>
</dbReference>
<name>A0AAD9MVE6_RIDPI</name>
<dbReference type="EMBL" id="JAODUO010002551">
    <property type="protein sequence ID" value="KAK2151823.1"/>
    <property type="molecule type" value="Genomic_DNA"/>
</dbReference>
<reference evidence="1" key="1">
    <citation type="journal article" date="2023" name="Mol. Biol. Evol.">
        <title>Third-Generation Sequencing Reveals the Adaptive Role of the Epigenome in Three Deep-Sea Polychaetes.</title>
        <authorList>
            <person name="Perez M."/>
            <person name="Aroh O."/>
            <person name="Sun Y."/>
            <person name="Lan Y."/>
            <person name="Juniper S.K."/>
            <person name="Young C.R."/>
            <person name="Angers B."/>
            <person name="Qian P.Y."/>
        </authorList>
    </citation>
    <scope>NUCLEOTIDE SEQUENCE</scope>
    <source>
        <strain evidence="1">R07B-5</strain>
    </source>
</reference>
<evidence type="ECO:0000313" key="3">
    <source>
        <dbReference type="Proteomes" id="UP001209878"/>
    </source>
</evidence>
<protein>
    <submittedName>
        <fullName evidence="1">Uncharacterized protein</fullName>
    </submittedName>
</protein>
<dbReference type="AlphaFoldDB" id="A0AAD9MVE6"/>
<proteinExistence type="predicted"/>
<evidence type="ECO:0000313" key="1">
    <source>
        <dbReference type="EMBL" id="KAK2145271.1"/>
    </source>
</evidence>
<sequence length="77" mass="8931">MSTPHIAPPRSAKLSLLNLLPIQVYLQLFLSKSHPHYLRLHQAYSQPMSAENIFPLYQLFLEICFPICYHCQTSCVQ</sequence>
<evidence type="ECO:0000313" key="2">
    <source>
        <dbReference type="EMBL" id="KAK2151823.1"/>
    </source>
</evidence>
<comment type="caution">
    <text evidence="1">The sequence shown here is derived from an EMBL/GenBank/DDBJ whole genome shotgun (WGS) entry which is preliminary data.</text>
</comment>
<dbReference type="Proteomes" id="UP001209878">
    <property type="component" value="Unassembled WGS sequence"/>
</dbReference>